<keyword evidence="3" id="KW-1185">Reference proteome</keyword>
<protein>
    <submittedName>
        <fullName evidence="2">Uncharacterized protein</fullName>
    </submittedName>
</protein>
<dbReference type="EMBL" id="WTPW01001880">
    <property type="protein sequence ID" value="KAF0409386.1"/>
    <property type="molecule type" value="Genomic_DNA"/>
</dbReference>
<comment type="caution">
    <text evidence="2">The sequence shown here is derived from an EMBL/GenBank/DDBJ whole genome shotgun (WGS) entry which is preliminary data.</text>
</comment>
<evidence type="ECO:0000313" key="3">
    <source>
        <dbReference type="Proteomes" id="UP000439903"/>
    </source>
</evidence>
<accession>A0A8H3X690</accession>
<dbReference type="Proteomes" id="UP000439903">
    <property type="component" value="Unassembled WGS sequence"/>
</dbReference>
<sequence>MKFQTFYLTCIAIIICVYITFAPTIEAYEVDINLDLHAASCRIWAENSGHYRIGGDGSNDYHDCSSGNDPEKFSFQDQTFWVHAKVEASTRQEKIRGPYNNKTCFRIHGYLDGWYFDEESC</sequence>
<gene>
    <name evidence="2" type="ORF">F8M41_008365</name>
</gene>
<name>A0A8H3X690_GIGMA</name>
<evidence type="ECO:0000313" key="2">
    <source>
        <dbReference type="EMBL" id="KAF0409386.1"/>
    </source>
</evidence>
<feature type="signal peptide" evidence="1">
    <location>
        <begin position="1"/>
        <end position="27"/>
    </location>
</feature>
<reference evidence="2 3" key="1">
    <citation type="journal article" date="2019" name="Environ. Microbiol.">
        <title>At the nexus of three kingdoms: the genome of the mycorrhizal fungus Gigaspora margarita provides insights into plant, endobacterial and fungal interactions.</title>
        <authorList>
            <person name="Venice F."/>
            <person name="Ghignone S."/>
            <person name="Salvioli di Fossalunga A."/>
            <person name="Amselem J."/>
            <person name="Novero M."/>
            <person name="Xianan X."/>
            <person name="Sedzielewska Toro K."/>
            <person name="Morin E."/>
            <person name="Lipzen A."/>
            <person name="Grigoriev I.V."/>
            <person name="Henrissat B."/>
            <person name="Martin F.M."/>
            <person name="Bonfante P."/>
        </authorList>
    </citation>
    <scope>NUCLEOTIDE SEQUENCE [LARGE SCALE GENOMIC DNA]</scope>
    <source>
        <strain evidence="2 3">BEG34</strain>
    </source>
</reference>
<dbReference type="AlphaFoldDB" id="A0A8H3X690"/>
<proteinExistence type="predicted"/>
<organism evidence="2 3">
    <name type="scientific">Gigaspora margarita</name>
    <dbReference type="NCBI Taxonomy" id="4874"/>
    <lineage>
        <taxon>Eukaryota</taxon>
        <taxon>Fungi</taxon>
        <taxon>Fungi incertae sedis</taxon>
        <taxon>Mucoromycota</taxon>
        <taxon>Glomeromycotina</taxon>
        <taxon>Glomeromycetes</taxon>
        <taxon>Diversisporales</taxon>
        <taxon>Gigasporaceae</taxon>
        <taxon>Gigaspora</taxon>
    </lineage>
</organism>
<feature type="chain" id="PRO_5034569854" evidence="1">
    <location>
        <begin position="28"/>
        <end position="121"/>
    </location>
</feature>
<keyword evidence="1" id="KW-0732">Signal</keyword>
<evidence type="ECO:0000256" key="1">
    <source>
        <dbReference type="SAM" id="SignalP"/>
    </source>
</evidence>
<dbReference type="OrthoDB" id="2303972at2759"/>